<evidence type="ECO:0000313" key="3">
    <source>
        <dbReference type="Proteomes" id="UP001445076"/>
    </source>
</evidence>
<dbReference type="GO" id="GO:0016787">
    <property type="term" value="F:hydrolase activity"/>
    <property type="evidence" value="ECO:0007669"/>
    <property type="project" value="UniProtKB-ARBA"/>
</dbReference>
<keyword evidence="1" id="KW-0812">Transmembrane</keyword>
<accession>A0AAW0WE18</accession>
<dbReference type="InterPro" id="IPR002591">
    <property type="entry name" value="Phosphodiest/P_Trfase"/>
</dbReference>
<dbReference type="Pfam" id="PF01663">
    <property type="entry name" value="Phosphodiest"/>
    <property type="match status" value="1"/>
</dbReference>
<dbReference type="PANTHER" id="PTHR10151">
    <property type="entry name" value="ECTONUCLEOTIDE PYROPHOSPHATASE/PHOSPHODIESTERASE"/>
    <property type="match status" value="1"/>
</dbReference>
<organism evidence="2 3">
    <name type="scientific">Cherax quadricarinatus</name>
    <name type="common">Australian red claw crayfish</name>
    <dbReference type="NCBI Taxonomy" id="27406"/>
    <lineage>
        <taxon>Eukaryota</taxon>
        <taxon>Metazoa</taxon>
        <taxon>Ecdysozoa</taxon>
        <taxon>Arthropoda</taxon>
        <taxon>Crustacea</taxon>
        <taxon>Multicrustacea</taxon>
        <taxon>Malacostraca</taxon>
        <taxon>Eumalacostraca</taxon>
        <taxon>Eucarida</taxon>
        <taxon>Decapoda</taxon>
        <taxon>Pleocyemata</taxon>
        <taxon>Astacidea</taxon>
        <taxon>Parastacoidea</taxon>
        <taxon>Parastacidae</taxon>
        <taxon>Cherax</taxon>
    </lineage>
</organism>
<dbReference type="Gene3D" id="3.40.720.10">
    <property type="entry name" value="Alkaline Phosphatase, subunit A"/>
    <property type="match status" value="1"/>
</dbReference>
<feature type="transmembrane region" description="Helical" evidence="1">
    <location>
        <begin position="394"/>
        <end position="413"/>
    </location>
</feature>
<protein>
    <submittedName>
        <fullName evidence="2">Uncharacterized protein</fullName>
    </submittedName>
</protein>
<dbReference type="EMBL" id="JARKIK010000083">
    <property type="protein sequence ID" value="KAK8725461.1"/>
    <property type="molecule type" value="Genomic_DNA"/>
</dbReference>
<dbReference type="PANTHER" id="PTHR10151:SF120">
    <property type="entry name" value="BIS(5'-ADENOSYL)-TRIPHOSPHATASE"/>
    <property type="match status" value="1"/>
</dbReference>
<keyword evidence="3" id="KW-1185">Reference proteome</keyword>
<name>A0AAW0WE18_CHEQU</name>
<dbReference type="CDD" id="cd16018">
    <property type="entry name" value="Enpp"/>
    <property type="match status" value="1"/>
</dbReference>
<evidence type="ECO:0000256" key="1">
    <source>
        <dbReference type="SAM" id="Phobius"/>
    </source>
</evidence>
<feature type="non-terminal residue" evidence="2">
    <location>
        <position position="414"/>
    </location>
</feature>
<dbReference type="AlphaFoldDB" id="A0AAW0WE18"/>
<proteinExistence type="predicted"/>
<keyword evidence="1" id="KW-0472">Membrane</keyword>
<dbReference type="InterPro" id="IPR017850">
    <property type="entry name" value="Alkaline_phosphatase_core_sf"/>
</dbReference>
<evidence type="ECO:0000313" key="2">
    <source>
        <dbReference type="EMBL" id="KAK8725461.1"/>
    </source>
</evidence>
<dbReference type="Gene3D" id="3.30.1360.180">
    <property type="match status" value="1"/>
</dbReference>
<comment type="caution">
    <text evidence="2">The sequence shown here is derived from an EMBL/GenBank/DDBJ whole genome shotgun (WGS) entry which is preliminary data.</text>
</comment>
<dbReference type="Proteomes" id="UP001445076">
    <property type="component" value="Unassembled WGS sequence"/>
</dbReference>
<keyword evidence="1" id="KW-1133">Transmembrane helix</keyword>
<sequence>FRWNYLEEQDSSALPGFTKFLQGGGRAKFTNPLFPTLSYPTWTTLSTGQYAETHGIVGNYFYDPQTEEVFSLFDKESTGKQKWWTSEPIWTTAEKAGLRTAQFLWSRCDVPFDGILTHFCEPFVKIPGKEIFRKNIQRALEKFDEGFDFVQVYTEHTDNMGHNTGPDSEDTHQAVRDLDDVLTFLMNELEARDLADEVNIVIVSDHGMAYTAPGAIQRHELDDYLDPSLVDNIADKGAFVNIKVPAEHIPQVYEQVSKIPGVTAYKHSDIPERFHYKNNKYIHDIILLADQGHFIMASKSEKQLPLRNNYVYIGAHGYDPDLQDMKGIFFAKGPAFKCGWTIDPIHIVDIYQVLSHVLGVAPQPHNGTWERVREIFTSDGSHTLYTAPSHTSPLQISFLLSSVVLIMFCVTYYK</sequence>
<reference evidence="2 3" key="1">
    <citation type="journal article" date="2024" name="BMC Genomics">
        <title>Genome assembly of redclaw crayfish (Cherax quadricarinatus) provides insights into its immune adaptation and hypoxia tolerance.</title>
        <authorList>
            <person name="Liu Z."/>
            <person name="Zheng J."/>
            <person name="Li H."/>
            <person name="Fang K."/>
            <person name="Wang S."/>
            <person name="He J."/>
            <person name="Zhou D."/>
            <person name="Weng S."/>
            <person name="Chi M."/>
            <person name="Gu Z."/>
            <person name="He J."/>
            <person name="Li F."/>
            <person name="Wang M."/>
        </authorList>
    </citation>
    <scope>NUCLEOTIDE SEQUENCE [LARGE SCALE GENOMIC DNA]</scope>
    <source>
        <strain evidence="2">ZL_2023a</strain>
    </source>
</reference>
<feature type="non-terminal residue" evidence="2">
    <location>
        <position position="1"/>
    </location>
</feature>
<gene>
    <name evidence="2" type="ORF">OTU49_010872</name>
</gene>
<dbReference type="SUPFAM" id="SSF53649">
    <property type="entry name" value="Alkaline phosphatase-like"/>
    <property type="match status" value="1"/>
</dbReference>